<feature type="non-terminal residue" evidence="2">
    <location>
        <position position="141"/>
    </location>
</feature>
<dbReference type="AlphaFoldDB" id="A0A843XSC6"/>
<feature type="non-terminal residue" evidence="2">
    <location>
        <position position="1"/>
    </location>
</feature>
<evidence type="ECO:0000313" key="3">
    <source>
        <dbReference type="Proteomes" id="UP000652761"/>
    </source>
</evidence>
<organism evidence="2 3">
    <name type="scientific">Colocasia esculenta</name>
    <name type="common">Wild taro</name>
    <name type="synonym">Arum esculentum</name>
    <dbReference type="NCBI Taxonomy" id="4460"/>
    <lineage>
        <taxon>Eukaryota</taxon>
        <taxon>Viridiplantae</taxon>
        <taxon>Streptophyta</taxon>
        <taxon>Embryophyta</taxon>
        <taxon>Tracheophyta</taxon>
        <taxon>Spermatophyta</taxon>
        <taxon>Magnoliopsida</taxon>
        <taxon>Liliopsida</taxon>
        <taxon>Araceae</taxon>
        <taxon>Aroideae</taxon>
        <taxon>Colocasieae</taxon>
        <taxon>Colocasia</taxon>
    </lineage>
</organism>
<sequence>YIVPVDNPASSCRQGHLARTQKTKFDKGCRQTPPWLSTDTPLAVDSHCQAEISASWKALPVDSNTLAVDMHSQGGSPGSCHLGGHMSSSYKYHPLSFLSSHSTHPRHPRRKAMLEEKREEKEWPSRGSAFSSTRRDFGICV</sequence>
<reference evidence="2" key="1">
    <citation type="submission" date="2017-07" db="EMBL/GenBank/DDBJ databases">
        <title>Taro Niue Genome Assembly and Annotation.</title>
        <authorList>
            <person name="Atibalentja N."/>
            <person name="Keating K."/>
            <person name="Fields C.J."/>
        </authorList>
    </citation>
    <scope>NUCLEOTIDE SEQUENCE</scope>
    <source>
        <strain evidence="2">Niue_2</strain>
        <tissue evidence="2">Leaf</tissue>
    </source>
</reference>
<accession>A0A843XSC6</accession>
<gene>
    <name evidence="2" type="ORF">Taro_055111</name>
</gene>
<evidence type="ECO:0000313" key="2">
    <source>
        <dbReference type="EMBL" id="MQM22063.1"/>
    </source>
</evidence>
<dbReference type="Proteomes" id="UP000652761">
    <property type="component" value="Unassembled WGS sequence"/>
</dbReference>
<name>A0A843XSC6_COLES</name>
<evidence type="ECO:0000256" key="1">
    <source>
        <dbReference type="SAM" id="MobiDB-lite"/>
    </source>
</evidence>
<feature type="region of interest" description="Disordered" evidence="1">
    <location>
        <begin position="99"/>
        <end position="129"/>
    </location>
</feature>
<proteinExistence type="predicted"/>
<comment type="caution">
    <text evidence="2">The sequence shown here is derived from an EMBL/GenBank/DDBJ whole genome shotgun (WGS) entry which is preliminary data.</text>
</comment>
<protein>
    <submittedName>
        <fullName evidence="2">Uncharacterized protein</fullName>
    </submittedName>
</protein>
<feature type="compositionally biased region" description="Basic and acidic residues" evidence="1">
    <location>
        <begin position="112"/>
        <end position="124"/>
    </location>
</feature>
<dbReference type="EMBL" id="NMUH01012075">
    <property type="protein sequence ID" value="MQM22063.1"/>
    <property type="molecule type" value="Genomic_DNA"/>
</dbReference>
<keyword evidence="3" id="KW-1185">Reference proteome</keyword>